<dbReference type="GO" id="GO:0008360">
    <property type="term" value="P:regulation of cell shape"/>
    <property type="evidence" value="ECO:0007669"/>
    <property type="project" value="UniProtKB-KW"/>
</dbReference>
<sequence length="755" mass="86222">MKNLPHKLTISLLLVVFVLSYSPVFAVNEDNFNPNYLISDEEMQDHNSLTREEIQAFLTDNESFIANWKTEDKDGETRKASDIIYRAAQDYNINPKYLLVKLQKEQSLITNTSPTEKQLDGATGYGITDGCGWECASYLNNKGFGKQVDAAAGIIRWYYDHVDTEPWIRRANQTNIIDNQIIIPQNNATAFLYTYTPHIQGNKNFWKLWNQWFGQIYPNGTLIKGFNSSSVYLIQEGQKREITSMSVLQSRFDSKLIVTMPNTEIENLPTGPAITFANYSILKQGNNYYLVDFDTIRPFDSAETVRKIGYNPQEFIEVEKDDLNAYQIGKVITASILDNKNSPAGRIVNIKENNAYYYLKDNFYYPITDPQIAKINFPNLKIEKIAIGELQNFEMGEILKFKDGTIFGIKGDNRIYVMEDGKKRHIASEAVFNGFGYDWKNVIWTDTLTGMNNPTGQPLYLPTRLTLLDKIENKTTTPITNTIIKNKMVATPEDNTNFVGDKKFTTNVDTYLIADYDSEEILAGKNIKTVRPLASFTKIMTAYTLLQTGLQMTNSITYNPTIQKCTYSNLRTVKGEQFRNEHLFWSLMISSINTAAPMLVDSLNLTEKEFVAKMNKNASNWNLNNTFFVDSYGYDIKNVGTAEEFAKIFKVATLNTDLRAVMGMKSYEYNELTDKDGKPRHFDEHSNYLVNETDLAYKILASKTGYLDEAGAGLAMLVERNSDKKKFIIITMGNPNYNIRFTEPRKIAAWAMENF</sequence>
<comment type="caution">
    <text evidence="12">The sequence shown here is derived from an EMBL/GenBank/DDBJ whole genome shotgun (WGS) entry which is preliminary data.</text>
</comment>
<evidence type="ECO:0000256" key="5">
    <source>
        <dbReference type="ARBA" id="ARBA00022984"/>
    </source>
</evidence>
<dbReference type="Gene3D" id="3.40.710.10">
    <property type="entry name" value="DD-peptidase/beta-lactamase superfamily"/>
    <property type="match status" value="1"/>
</dbReference>
<reference evidence="12 13" key="1">
    <citation type="journal article" date="2015" name="Nature">
        <title>rRNA introns, odd ribosomes, and small enigmatic genomes across a large radiation of phyla.</title>
        <authorList>
            <person name="Brown C.T."/>
            <person name="Hug L.A."/>
            <person name="Thomas B.C."/>
            <person name="Sharon I."/>
            <person name="Castelle C.J."/>
            <person name="Singh A."/>
            <person name="Wilkins M.J."/>
            <person name="Williams K.H."/>
            <person name="Banfield J.F."/>
        </authorList>
    </citation>
    <scope>NUCLEOTIDE SEQUENCE [LARGE SCALE GENOMIC DNA]</scope>
</reference>
<dbReference type="Proteomes" id="UP000034849">
    <property type="component" value="Unassembled WGS sequence"/>
</dbReference>
<keyword evidence="2 10" id="KW-0732">Signal</keyword>
<evidence type="ECO:0000313" key="13">
    <source>
        <dbReference type="Proteomes" id="UP000034849"/>
    </source>
</evidence>
<feature type="signal peptide" evidence="10">
    <location>
        <begin position="1"/>
        <end position="26"/>
    </location>
</feature>
<evidence type="ECO:0000256" key="10">
    <source>
        <dbReference type="SAM" id="SignalP"/>
    </source>
</evidence>
<evidence type="ECO:0000256" key="1">
    <source>
        <dbReference type="ARBA" id="ARBA00007164"/>
    </source>
</evidence>
<evidence type="ECO:0000256" key="6">
    <source>
        <dbReference type="ARBA" id="ARBA00023316"/>
    </source>
</evidence>
<organism evidence="12 13">
    <name type="scientific">Candidatus Magasanikbacteria bacterium GW2011_GWC2_37_14</name>
    <dbReference type="NCBI Taxonomy" id="1619046"/>
    <lineage>
        <taxon>Bacteria</taxon>
        <taxon>Candidatus Magasanikiibacteriota</taxon>
    </lineage>
</organism>
<feature type="active site" description="Proton acceptor" evidence="7">
    <location>
        <position position="538"/>
    </location>
</feature>
<dbReference type="GO" id="GO:0009002">
    <property type="term" value="F:serine-type D-Ala-D-Ala carboxypeptidase activity"/>
    <property type="evidence" value="ECO:0007669"/>
    <property type="project" value="InterPro"/>
</dbReference>
<dbReference type="GO" id="GO:0006508">
    <property type="term" value="P:proteolysis"/>
    <property type="evidence" value="ECO:0007669"/>
    <property type="project" value="InterPro"/>
</dbReference>
<dbReference type="Pfam" id="PF00768">
    <property type="entry name" value="Peptidase_S11"/>
    <property type="match status" value="1"/>
</dbReference>
<dbReference type="SUPFAM" id="SSF56601">
    <property type="entry name" value="beta-lactamase/transpeptidase-like"/>
    <property type="match status" value="1"/>
</dbReference>
<evidence type="ECO:0000313" key="12">
    <source>
        <dbReference type="EMBL" id="KKQ28125.1"/>
    </source>
</evidence>
<dbReference type="PANTHER" id="PTHR21581">
    <property type="entry name" value="D-ALANYL-D-ALANINE CARBOXYPEPTIDASE"/>
    <property type="match status" value="1"/>
</dbReference>
<feature type="active site" description="Acyl-ester intermediate" evidence="7">
    <location>
        <position position="535"/>
    </location>
</feature>
<accession>A0A0G0GPQ5</accession>
<dbReference type="InterPro" id="IPR001967">
    <property type="entry name" value="Peptidase_S11_N"/>
</dbReference>
<dbReference type="PANTHER" id="PTHR21581:SF6">
    <property type="entry name" value="TRAFFICKING PROTEIN PARTICLE COMPLEX SUBUNIT 12"/>
    <property type="match status" value="1"/>
</dbReference>
<feature type="chain" id="PRO_5002532247" description="Peptidase S11 D-alanyl-D-alanine carboxypeptidase A N-terminal domain-containing protein" evidence="10">
    <location>
        <begin position="27"/>
        <end position="755"/>
    </location>
</feature>
<dbReference type="EMBL" id="LBSX01000002">
    <property type="protein sequence ID" value="KKQ28125.1"/>
    <property type="molecule type" value="Genomic_DNA"/>
</dbReference>
<dbReference type="GO" id="GO:0071555">
    <property type="term" value="P:cell wall organization"/>
    <property type="evidence" value="ECO:0007669"/>
    <property type="project" value="UniProtKB-KW"/>
</dbReference>
<keyword evidence="3" id="KW-0378">Hydrolase</keyword>
<dbReference type="InterPro" id="IPR012338">
    <property type="entry name" value="Beta-lactam/transpept-like"/>
</dbReference>
<evidence type="ECO:0000256" key="7">
    <source>
        <dbReference type="PIRSR" id="PIRSR618044-1"/>
    </source>
</evidence>
<protein>
    <recommendedName>
        <fullName evidence="11">Peptidase S11 D-alanyl-D-alanine carboxypeptidase A N-terminal domain-containing protein</fullName>
    </recommendedName>
</protein>
<dbReference type="AlphaFoldDB" id="A0A0G0GPQ5"/>
<evidence type="ECO:0000259" key="11">
    <source>
        <dbReference type="Pfam" id="PF00768"/>
    </source>
</evidence>
<feature type="domain" description="Peptidase S11 D-alanyl-D-alanine carboxypeptidase A N-terminal" evidence="11">
    <location>
        <begin position="506"/>
        <end position="734"/>
    </location>
</feature>
<keyword evidence="4" id="KW-0133">Cell shape</keyword>
<evidence type="ECO:0000256" key="8">
    <source>
        <dbReference type="PIRSR" id="PIRSR618044-2"/>
    </source>
</evidence>
<evidence type="ECO:0000256" key="2">
    <source>
        <dbReference type="ARBA" id="ARBA00022729"/>
    </source>
</evidence>
<feature type="binding site" evidence="8">
    <location>
        <position position="703"/>
    </location>
    <ligand>
        <name>substrate</name>
    </ligand>
</feature>
<evidence type="ECO:0000256" key="9">
    <source>
        <dbReference type="RuleBase" id="RU004016"/>
    </source>
</evidence>
<dbReference type="GO" id="GO:0009252">
    <property type="term" value="P:peptidoglycan biosynthetic process"/>
    <property type="evidence" value="ECO:0007669"/>
    <property type="project" value="UniProtKB-KW"/>
</dbReference>
<keyword evidence="6" id="KW-0961">Cell wall biogenesis/degradation</keyword>
<dbReference type="STRING" id="1619046.US42_C0002G0080"/>
<name>A0A0G0GPQ5_9BACT</name>
<evidence type="ECO:0000256" key="4">
    <source>
        <dbReference type="ARBA" id="ARBA00022960"/>
    </source>
</evidence>
<dbReference type="InterPro" id="IPR018044">
    <property type="entry name" value="Peptidase_S11"/>
</dbReference>
<comment type="similarity">
    <text evidence="1 9">Belongs to the peptidase S11 family.</text>
</comment>
<feature type="active site" evidence="7">
    <location>
        <position position="591"/>
    </location>
</feature>
<keyword evidence="5" id="KW-0573">Peptidoglycan synthesis</keyword>
<proteinExistence type="inferred from homology"/>
<dbReference type="PRINTS" id="PR00725">
    <property type="entry name" value="DADACBPTASE1"/>
</dbReference>
<evidence type="ECO:0000256" key="3">
    <source>
        <dbReference type="ARBA" id="ARBA00022801"/>
    </source>
</evidence>
<gene>
    <name evidence="12" type="ORF">US42_C0002G0080</name>
</gene>